<dbReference type="Pfam" id="PF12704">
    <property type="entry name" value="MacB_PCD"/>
    <property type="match status" value="1"/>
</dbReference>
<keyword evidence="4 7" id="KW-1133">Transmembrane helix</keyword>
<feature type="transmembrane region" description="Helical" evidence="7">
    <location>
        <begin position="294"/>
        <end position="320"/>
    </location>
</feature>
<feature type="transmembrane region" description="Helical" evidence="7">
    <location>
        <begin position="731"/>
        <end position="754"/>
    </location>
</feature>
<proteinExistence type="inferred from homology"/>
<feature type="transmembrane region" description="Helical" evidence="7">
    <location>
        <begin position="246"/>
        <end position="274"/>
    </location>
</feature>
<dbReference type="InterPro" id="IPR003838">
    <property type="entry name" value="ABC3_permease_C"/>
</dbReference>
<comment type="similarity">
    <text evidence="6">Belongs to the ABC-4 integral membrane protein family.</text>
</comment>
<protein>
    <submittedName>
        <fullName evidence="10">FtsX-like permease family protein</fullName>
    </submittedName>
</protein>
<sequence>MTGAVWRASRAAVKRRRLQTIVIGLVVFCSTTTILLALAVMGAARAPFDVAFGQQRGAHVVATFDTAKAPAERLAATAKRPGVEAAAGPFAQVTLDIPTDWLGNAPGPITLVGRADPAGPVDRVTLLAGRWATQPGEVVVQTSFRGTGWDVLLDRTIAPAGAPPLTVVGVATSMSKSAGGWITPEQVAALHPVSAQMLYRFTDASTEDRVKADLARATKGLPGDALTSAQSYLTLKQAFSAPADSYLPFMSVFGGLGLVVAVLIVGNVVSGAVVSGYRHIGVLKALGFTPRQVVTVYVTMVSVPAVVGSVLGTVVGWALARPIIDTAFSGVGTGTAALDPPLWLPFACLVGVPLLVAVAAFLPASRAHRISAAEAITAGSAPRTGRGLRIQRWLSGTRLPRAVSLGLGQPFARPARTALTMSSIVLGVVTVTFATGLSATLLASLEPPEADNGRTFVHVQVGSADAHQRVPKLTDGQIEAELRSTPGADQVTSRAFEQAAVVGYTQPVFVDFYGGDAVERPLHVVKGRPATGPGEAIAGPAFLDQHGLKLGDRITLDLGGRLLPLTIVGEPLQGNARSVQSNAATLARLGMKLHVVEYSVRLAPGADADACIKAIKEADPGLYPNVVTHQAPGPIASVISFSTIFTILLCVVASLGVFNTVLLNIRERRRDIGMLKSIGMTPRQVVAMTVTSVSGLGVVSGIIGVPVGMVAHRLIVEHIKILVFPESMINVWHAPVLVAVALAGVFIAVLGALLPSRRAAQLPIAEVLHNE</sequence>
<accession>A0ABW4IXX9</accession>
<evidence type="ECO:0000256" key="3">
    <source>
        <dbReference type="ARBA" id="ARBA00022692"/>
    </source>
</evidence>
<feature type="transmembrane region" description="Helical" evidence="7">
    <location>
        <begin position="340"/>
        <end position="362"/>
    </location>
</feature>
<evidence type="ECO:0000259" key="9">
    <source>
        <dbReference type="Pfam" id="PF12704"/>
    </source>
</evidence>
<keyword evidence="11" id="KW-1185">Reference proteome</keyword>
<evidence type="ECO:0000256" key="4">
    <source>
        <dbReference type="ARBA" id="ARBA00022989"/>
    </source>
</evidence>
<evidence type="ECO:0000259" key="8">
    <source>
        <dbReference type="Pfam" id="PF02687"/>
    </source>
</evidence>
<evidence type="ECO:0000256" key="1">
    <source>
        <dbReference type="ARBA" id="ARBA00004651"/>
    </source>
</evidence>
<feature type="domain" description="ABC3 transporter permease C-terminal" evidence="8">
    <location>
        <begin position="644"/>
        <end position="763"/>
    </location>
</feature>
<evidence type="ECO:0000256" key="7">
    <source>
        <dbReference type="SAM" id="Phobius"/>
    </source>
</evidence>
<dbReference type="EMBL" id="JBHUDX010000079">
    <property type="protein sequence ID" value="MFD1661506.1"/>
    <property type="molecule type" value="Genomic_DNA"/>
</dbReference>
<organism evidence="10 11">
    <name type="scientific">Streptomyces caeni</name>
    <dbReference type="NCBI Taxonomy" id="2307231"/>
    <lineage>
        <taxon>Bacteria</taxon>
        <taxon>Bacillati</taxon>
        <taxon>Actinomycetota</taxon>
        <taxon>Actinomycetes</taxon>
        <taxon>Kitasatosporales</taxon>
        <taxon>Streptomycetaceae</taxon>
        <taxon>Streptomyces</taxon>
    </lineage>
</organism>
<comment type="caution">
    <text evidence="10">The sequence shown here is derived from an EMBL/GenBank/DDBJ whole genome shotgun (WGS) entry which is preliminary data.</text>
</comment>
<reference evidence="11" key="1">
    <citation type="journal article" date="2019" name="Int. J. Syst. Evol. Microbiol.">
        <title>The Global Catalogue of Microorganisms (GCM) 10K type strain sequencing project: providing services to taxonomists for standard genome sequencing and annotation.</title>
        <authorList>
            <consortium name="The Broad Institute Genomics Platform"/>
            <consortium name="The Broad Institute Genome Sequencing Center for Infectious Disease"/>
            <person name="Wu L."/>
            <person name="Ma J."/>
        </authorList>
    </citation>
    <scope>NUCLEOTIDE SEQUENCE [LARGE SCALE GENOMIC DNA]</scope>
    <source>
        <strain evidence="11">CGMCC 1.12470</strain>
    </source>
</reference>
<dbReference type="InterPro" id="IPR025857">
    <property type="entry name" value="MacB_PCD"/>
</dbReference>
<keyword evidence="5 7" id="KW-0472">Membrane</keyword>
<feature type="domain" description="ABC3 transporter permease C-terminal" evidence="8">
    <location>
        <begin position="252"/>
        <end position="371"/>
    </location>
</feature>
<dbReference type="RefSeq" id="WP_381087490.1">
    <property type="nucleotide sequence ID" value="NZ_JBHUDX010000079.1"/>
</dbReference>
<dbReference type="Proteomes" id="UP001597261">
    <property type="component" value="Unassembled WGS sequence"/>
</dbReference>
<dbReference type="InterPro" id="IPR050250">
    <property type="entry name" value="Macrolide_Exporter_MacB"/>
</dbReference>
<feature type="transmembrane region" description="Helical" evidence="7">
    <location>
        <begin position="423"/>
        <end position="445"/>
    </location>
</feature>
<dbReference type="PANTHER" id="PTHR30572">
    <property type="entry name" value="MEMBRANE COMPONENT OF TRANSPORTER-RELATED"/>
    <property type="match status" value="1"/>
</dbReference>
<evidence type="ECO:0000313" key="10">
    <source>
        <dbReference type="EMBL" id="MFD1661506.1"/>
    </source>
</evidence>
<evidence type="ECO:0000313" key="11">
    <source>
        <dbReference type="Proteomes" id="UP001597261"/>
    </source>
</evidence>
<dbReference type="PANTHER" id="PTHR30572:SF4">
    <property type="entry name" value="ABC TRANSPORTER PERMEASE YTRF"/>
    <property type="match status" value="1"/>
</dbReference>
<feature type="domain" description="MacB-like periplasmic core" evidence="9">
    <location>
        <begin position="417"/>
        <end position="617"/>
    </location>
</feature>
<evidence type="ECO:0000256" key="2">
    <source>
        <dbReference type="ARBA" id="ARBA00022475"/>
    </source>
</evidence>
<keyword evidence="2" id="KW-1003">Cell membrane</keyword>
<gene>
    <name evidence="10" type="ORF">ACFSL4_25695</name>
</gene>
<name>A0ABW4IXX9_9ACTN</name>
<dbReference type="Pfam" id="PF02687">
    <property type="entry name" value="FtsX"/>
    <property type="match status" value="2"/>
</dbReference>
<feature type="transmembrane region" description="Helical" evidence="7">
    <location>
        <begin position="644"/>
        <end position="665"/>
    </location>
</feature>
<feature type="transmembrane region" description="Helical" evidence="7">
    <location>
        <begin position="21"/>
        <end position="44"/>
    </location>
</feature>
<evidence type="ECO:0000256" key="5">
    <source>
        <dbReference type="ARBA" id="ARBA00023136"/>
    </source>
</evidence>
<feature type="transmembrane region" description="Helical" evidence="7">
    <location>
        <begin position="685"/>
        <end position="711"/>
    </location>
</feature>
<keyword evidence="3 7" id="KW-0812">Transmembrane</keyword>
<comment type="subcellular location">
    <subcellularLocation>
        <location evidence="1">Cell membrane</location>
        <topology evidence="1">Multi-pass membrane protein</topology>
    </subcellularLocation>
</comment>
<evidence type="ECO:0000256" key="6">
    <source>
        <dbReference type="ARBA" id="ARBA00038076"/>
    </source>
</evidence>